<dbReference type="RefSeq" id="WP_307198335.1">
    <property type="nucleotide sequence ID" value="NZ_JAUTAN010000001.1"/>
</dbReference>
<dbReference type="EMBL" id="JAUTAN010000001">
    <property type="protein sequence ID" value="MDQ1102881.1"/>
    <property type="molecule type" value="Genomic_DNA"/>
</dbReference>
<protein>
    <submittedName>
        <fullName evidence="1">Uncharacterized protein</fullName>
    </submittedName>
</protein>
<evidence type="ECO:0000313" key="1">
    <source>
        <dbReference type="EMBL" id="MDQ1102881.1"/>
    </source>
</evidence>
<reference evidence="1" key="1">
    <citation type="submission" date="2023-07" db="EMBL/GenBank/DDBJ databases">
        <title>Functional and genomic diversity of the sorghum phyllosphere microbiome.</title>
        <authorList>
            <person name="Shade A."/>
        </authorList>
    </citation>
    <scope>NUCLEOTIDE SEQUENCE</scope>
    <source>
        <strain evidence="1">SORGH_AS_1067</strain>
    </source>
</reference>
<name>A0AAJ1U1P9_9ACTN</name>
<dbReference type="Proteomes" id="UP001239215">
    <property type="component" value="Unassembled WGS sequence"/>
</dbReference>
<gene>
    <name evidence="1" type="ORF">QE405_000165</name>
</gene>
<sequence>MSPDSVAGRPHRDGGSPLPLLHGALAGLVGLPTWDARIGVGSFLQVEIGPPAPRAPGDRRDHGTYHLWFYGCGWEIRAAGRVVATSDDPREQMASGADIVSGAAVIEVRLAGPAIQLALDNGVVLSSLPPEAEDRPQGEQADTEDEMAEWILYAPGIGALTVNADGSVTTAGG</sequence>
<dbReference type="AlphaFoldDB" id="A0AAJ1U1P9"/>
<organism evidence="1 2">
    <name type="scientific">Nocardioides zeae</name>
    <dbReference type="NCBI Taxonomy" id="1457234"/>
    <lineage>
        <taxon>Bacteria</taxon>
        <taxon>Bacillati</taxon>
        <taxon>Actinomycetota</taxon>
        <taxon>Actinomycetes</taxon>
        <taxon>Propionibacteriales</taxon>
        <taxon>Nocardioidaceae</taxon>
        <taxon>Nocardioides</taxon>
    </lineage>
</organism>
<evidence type="ECO:0000313" key="2">
    <source>
        <dbReference type="Proteomes" id="UP001239215"/>
    </source>
</evidence>
<accession>A0AAJ1U1P9</accession>
<comment type="caution">
    <text evidence="1">The sequence shown here is derived from an EMBL/GenBank/DDBJ whole genome shotgun (WGS) entry which is preliminary data.</text>
</comment>
<proteinExistence type="predicted"/>